<dbReference type="RefSeq" id="WP_380842721.1">
    <property type="nucleotide sequence ID" value="NZ_JBHSFP010000015.1"/>
</dbReference>
<organism evidence="1 2">
    <name type="scientific">Sphaerisporangium dianthi</name>
    <dbReference type="NCBI Taxonomy" id="1436120"/>
    <lineage>
        <taxon>Bacteria</taxon>
        <taxon>Bacillati</taxon>
        <taxon>Actinomycetota</taxon>
        <taxon>Actinomycetes</taxon>
        <taxon>Streptosporangiales</taxon>
        <taxon>Streptosporangiaceae</taxon>
        <taxon>Sphaerisporangium</taxon>
    </lineage>
</organism>
<evidence type="ECO:0000313" key="1">
    <source>
        <dbReference type="EMBL" id="MFC4533341.1"/>
    </source>
</evidence>
<gene>
    <name evidence="1" type="ORF">ACFO60_21415</name>
</gene>
<reference evidence="2" key="1">
    <citation type="journal article" date="2019" name="Int. J. Syst. Evol. Microbiol.">
        <title>The Global Catalogue of Microorganisms (GCM) 10K type strain sequencing project: providing services to taxonomists for standard genome sequencing and annotation.</title>
        <authorList>
            <consortium name="The Broad Institute Genomics Platform"/>
            <consortium name="The Broad Institute Genome Sequencing Center for Infectious Disease"/>
            <person name="Wu L."/>
            <person name="Ma J."/>
        </authorList>
    </citation>
    <scope>NUCLEOTIDE SEQUENCE [LARGE SCALE GENOMIC DNA]</scope>
    <source>
        <strain evidence="2">CGMCC 4.7132</strain>
    </source>
</reference>
<dbReference type="NCBIfam" id="NF045560">
    <property type="entry name" value="aroma_sacti_dom"/>
    <property type="match status" value="1"/>
</dbReference>
<evidence type="ECO:0000313" key="2">
    <source>
        <dbReference type="Proteomes" id="UP001596004"/>
    </source>
</evidence>
<name>A0ABV9CK11_9ACTN</name>
<proteinExistence type="predicted"/>
<keyword evidence="2" id="KW-1185">Reference proteome</keyword>
<dbReference type="InterPro" id="IPR054632">
    <property type="entry name" value="Aroma_sacti_dom"/>
</dbReference>
<protein>
    <submittedName>
        <fullName evidence="1">StsA-related sactipeptide RiPP</fullName>
    </submittedName>
</protein>
<accession>A0ABV9CK11</accession>
<dbReference type="NCBIfam" id="NF045559">
    <property type="entry name" value="sacti_RiPP_CxC"/>
    <property type="match status" value="1"/>
</dbReference>
<sequence>MAFDPRRALREAGIASDPIPEEVERALASLTKEETDLLISLKSRIPAIVPEVLAHSVDGGWSKPEAAQHGYDAAMLCACGAWSGSGSDSN</sequence>
<dbReference type="Proteomes" id="UP001596004">
    <property type="component" value="Unassembled WGS sequence"/>
</dbReference>
<comment type="caution">
    <text evidence="1">The sequence shown here is derived from an EMBL/GenBank/DDBJ whole genome shotgun (WGS) entry which is preliminary data.</text>
</comment>
<dbReference type="EMBL" id="JBHSFP010000015">
    <property type="protein sequence ID" value="MFC4533341.1"/>
    <property type="molecule type" value="Genomic_DNA"/>
</dbReference>